<evidence type="ECO:0000313" key="4">
    <source>
        <dbReference type="Proteomes" id="UP001321479"/>
    </source>
</evidence>
<feature type="region of interest" description="Disordered" evidence="2">
    <location>
        <begin position="82"/>
        <end position="121"/>
    </location>
</feature>
<proteinExistence type="predicted"/>
<evidence type="ECO:0000256" key="2">
    <source>
        <dbReference type="SAM" id="MobiDB-lite"/>
    </source>
</evidence>
<sequence>MQNLQHKFDLLTYKYETLETKFTNEKNLRKKIEKYCENLEQKIELLSYVNNVYEDSVICAKQFGSGIYKNNKKLDKMILSNNNDTGTSDLKSDSDTSSKSSHDSVGTSDLKWTPNSHPTNKQKMDECTDMLFSYFMNEKKIKTNNEIIETYGSDHYSPIVSIPSPRSKNINFCKNTEISKLKSSIDNVSSYNDKNNEYYEINTTDSPYIRPKNSEYYTMHEINTTDSPYICSKFENSELSPTTEDIQQLKRKLFDDYNICCDNNNNNNNNEISENTSSEFCPRTPVTSRYFLDNSCINSLTKIRKNDTNNELKTHIPELMQNPI</sequence>
<dbReference type="Proteomes" id="UP001321479">
    <property type="component" value="Segment"/>
</dbReference>
<keyword evidence="1" id="KW-0175">Coiled coil</keyword>
<dbReference type="RefSeq" id="YP_010842086.1">
    <property type="nucleotide sequence ID" value="NC_079139.1"/>
</dbReference>
<dbReference type="EMBL" id="AP024483">
    <property type="protein sequence ID" value="BCS83478.1"/>
    <property type="molecule type" value="Genomic_DNA"/>
</dbReference>
<accession>A0ABM7NTH5</accession>
<organism evidence="3 4">
    <name type="scientific">Cotonvirus japonicus</name>
    <dbReference type="NCBI Taxonomy" id="2811091"/>
    <lineage>
        <taxon>Viruses</taxon>
        <taxon>Varidnaviria</taxon>
        <taxon>Bamfordvirae</taxon>
        <taxon>Nucleocytoviricota</taxon>
        <taxon>Megaviricetes</taxon>
        <taxon>Imitervirales</taxon>
        <taxon>Mimiviridae</taxon>
        <taxon>Megamimivirinae</taxon>
        <taxon>Cotonvirus</taxon>
        <taxon>Cotonvirus japonicum</taxon>
    </lineage>
</organism>
<feature type="compositionally biased region" description="Basic and acidic residues" evidence="2">
    <location>
        <begin position="90"/>
        <end position="102"/>
    </location>
</feature>
<evidence type="ECO:0000313" key="3">
    <source>
        <dbReference type="EMBL" id="BCS83478.1"/>
    </source>
</evidence>
<keyword evidence="4" id="KW-1185">Reference proteome</keyword>
<name>A0ABM7NTH5_9VIRU</name>
<reference evidence="3 4" key="1">
    <citation type="submission" date="2021-02" db="EMBL/GenBank/DDBJ databases">
        <title>Cotonvirus japonicus, which uses Golgi apparatus of host cells for its virion factory, phylogenetically links tailed tupanvirus and icosahedral mimivirus.</title>
        <authorList>
            <person name="Takahashi H."/>
            <person name="Fukaya S."/>
            <person name="Song C."/>
            <person name="Murata K."/>
            <person name="Takemura M."/>
        </authorList>
    </citation>
    <scope>NUCLEOTIDE SEQUENCE [LARGE SCALE GENOMIC DNA]</scope>
</reference>
<dbReference type="GeneID" id="80558683"/>
<feature type="coiled-coil region" evidence="1">
    <location>
        <begin position="1"/>
        <end position="45"/>
    </location>
</feature>
<evidence type="ECO:0000256" key="1">
    <source>
        <dbReference type="SAM" id="Coils"/>
    </source>
</evidence>
<protein>
    <submittedName>
        <fullName evidence="3">ORFan</fullName>
    </submittedName>
</protein>